<feature type="non-terminal residue" evidence="2">
    <location>
        <position position="92"/>
    </location>
</feature>
<evidence type="ECO:0000259" key="1">
    <source>
        <dbReference type="PROSITE" id="PS50878"/>
    </source>
</evidence>
<sequence>VDEGKAKGCGCCLPGLSKPFDTISHSILLEKLAAHRLDRCILCWFKNWPHSHAQRVQMNGATSNWGLVTNGVPQGTVLSPILFNIFIDDLEK</sequence>
<feature type="non-terminal residue" evidence="2">
    <location>
        <position position="1"/>
    </location>
</feature>
<dbReference type="Pfam" id="PF00078">
    <property type="entry name" value="RVT_1"/>
    <property type="match status" value="1"/>
</dbReference>
<proteinExistence type="predicted"/>
<dbReference type="AlphaFoldDB" id="A0A7K6I2R9"/>
<dbReference type="PROSITE" id="PS50878">
    <property type="entry name" value="RT_POL"/>
    <property type="match status" value="1"/>
</dbReference>
<evidence type="ECO:0000313" key="2">
    <source>
        <dbReference type="EMBL" id="NWV81582.1"/>
    </source>
</evidence>
<protein>
    <submittedName>
        <fullName evidence="2">PO23 protein</fullName>
    </submittedName>
</protein>
<dbReference type="Proteomes" id="UP000521322">
    <property type="component" value="Unassembled WGS sequence"/>
</dbReference>
<accession>A0A7K6I2R9</accession>
<dbReference type="SUPFAM" id="SSF56672">
    <property type="entry name" value="DNA/RNA polymerases"/>
    <property type="match status" value="1"/>
</dbReference>
<evidence type="ECO:0000313" key="3">
    <source>
        <dbReference type="Proteomes" id="UP000521322"/>
    </source>
</evidence>
<name>A0A7K6I2R9_9PASS</name>
<keyword evidence="3" id="KW-1185">Reference proteome</keyword>
<dbReference type="InterPro" id="IPR000477">
    <property type="entry name" value="RT_dom"/>
</dbReference>
<gene>
    <name evidence="2" type="primary">Po23</name>
    <name evidence="2" type="ORF">DASBRO_R16417</name>
</gene>
<dbReference type="InterPro" id="IPR043502">
    <property type="entry name" value="DNA/RNA_pol_sf"/>
</dbReference>
<reference evidence="2 3" key="1">
    <citation type="submission" date="2019-09" db="EMBL/GenBank/DDBJ databases">
        <title>Bird 10,000 Genomes (B10K) Project - Family phase.</title>
        <authorList>
            <person name="Zhang G."/>
        </authorList>
    </citation>
    <scope>NUCLEOTIDE SEQUENCE [LARGE SCALE GENOMIC DNA]</scope>
    <source>
        <strain evidence="2">B10K-DU-029-49</strain>
        <tissue evidence="2">Liver</tissue>
    </source>
</reference>
<comment type="caution">
    <text evidence="2">The sequence shown here is derived from an EMBL/GenBank/DDBJ whole genome shotgun (WGS) entry which is preliminary data.</text>
</comment>
<dbReference type="EMBL" id="VZRN01004322">
    <property type="protein sequence ID" value="NWV81582.1"/>
    <property type="molecule type" value="Genomic_DNA"/>
</dbReference>
<dbReference type="PANTHER" id="PTHR33332">
    <property type="entry name" value="REVERSE TRANSCRIPTASE DOMAIN-CONTAINING PROTEIN"/>
    <property type="match status" value="1"/>
</dbReference>
<feature type="domain" description="Reverse transcriptase" evidence="1">
    <location>
        <begin position="1"/>
        <end position="92"/>
    </location>
</feature>
<organism evidence="2 3">
    <name type="scientific">Dasyornis broadbenti</name>
    <name type="common">rufous bristle-bird</name>
    <dbReference type="NCBI Taxonomy" id="243059"/>
    <lineage>
        <taxon>Eukaryota</taxon>
        <taxon>Metazoa</taxon>
        <taxon>Chordata</taxon>
        <taxon>Craniata</taxon>
        <taxon>Vertebrata</taxon>
        <taxon>Euteleostomi</taxon>
        <taxon>Archelosauria</taxon>
        <taxon>Archosauria</taxon>
        <taxon>Dinosauria</taxon>
        <taxon>Saurischia</taxon>
        <taxon>Theropoda</taxon>
        <taxon>Coelurosauria</taxon>
        <taxon>Aves</taxon>
        <taxon>Neognathae</taxon>
        <taxon>Neoaves</taxon>
        <taxon>Telluraves</taxon>
        <taxon>Australaves</taxon>
        <taxon>Passeriformes</taxon>
        <taxon>Meliphagoidea</taxon>
        <taxon>Dasyornithidae</taxon>
        <taxon>Dasyornis</taxon>
    </lineage>
</organism>